<feature type="domain" description="D-isomer specific 2-hydroxyacid dehydrogenase NAD-binding" evidence="6">
    <location>
        <begin position="112"/>
        <end position="284"/>
    </location>
</feature>
<dbReference type="InterPro" id="IPR050857">
    <property type="entry name" value="D-2-hydroxyacid_DH"/>
</dbReference>
<evidence type="ECO:0000256" key="4">
    <source>
        <dbReference type="RuleBase" id="RU003719"/>
    </source>
</evidence>
<name>A0A7X6K4M8_9MICC</name>
<dbReference type="InterPro" id="IPR006139">
    <property type="entry name" value="D-isomer_2_OHA_DH_cat_dom"/>
</dbReference>
<dbReference type="SUPFAM" id="SSF51735">
    <property type="entry name" value="NAD(P)-binding Rossmann-fold domains"/>
    <property type="match status" value="1"/>
</dbReference>
<evidence type="ECO:0000313" key="8">
    <source>
        <dbReference type="Proteomes" id="UP000544090"/>
    </source>
</evidence>
<organism evidence="7 8">
    <name type="scientific">Arthrobacter mobilis</name>
    <dbReference type="NCBI Taxonomy" id="2724944"/>
    <lineage>
        <taxon>Bacteria</taxon>
        <taxon>Bacillati</taxon>
        <taxon>Actinomycetota</taxon>
        <taxon>Actinomycetes</taxon>
        <taxon>Micrococcales</taxon>
        <taxon>Micrococcaceae</taxon>
        <taxon>Arthrobacter</taxon>
    </lineage>
</organism>
<dbReference type="Pfam" id="PF00389">
    <property type="entry name" value="2-Hacid_dh"/>
    <property type="match status" value="1"/>
</dbReference>
<sequence length="315" mass="34154">MKIAVLDDYQDVALASAPWAELGPDAEVVRFTDHVDDVDELARRLQDADVLVLMRERTPVTSELLERLPKLRLITTTGMANAAIDLAAARGQGVTVCGTIRSTYAAAELSWALLMAAARDIPANDRDVRAGYWQRRIGIDLDGSTLGLLGLGRLGTKMAGYAKAFGMEVLAWSPNLTPERAAAGGAVMVEKDDLFRRSDIVSIHLRYSERTKGLVGRRELDLLGSEGRLVNTSRGPIVQEAELVAALHGRRIAAAALDVYDVEPLPADSPLRAAPNLILSPHIGFVTKRAHRLGYTQMLEDIQAFRAGSPVNVLT</sequence>
<dbReference type="PANTHER" id="PTHR42789">
    <property type="entry name" value="D-ISOMER SPECIFIC 2-HYDROXYACID DEHYDROGENASE FAMILY PROTEIN (AFU_ORTHOLOGUE AFUA_6G10090)"/>
    <property type="match status" value="1"/>
</dbReference>
<gene>
    <name evidence="7" type="ORF">HGG74_09690</name>
</gene>
<reference evidence="7 8" key="1">
    <citation type="submission" date="2020-04" db="EMBL/GenBank/DDBJ databases">
        <title>Arthrobacter sp. nov.</title>
        <authorList>
            <person name="Liu S."/>
        </authorList>
    </citation>
    <scope>NUCLEOTIDE SEQUENCE [LARGE SCALE GENOMIC DNA]</scope>
    <source>
        <strain evidence="7 8">E918</strain>
    </source>
</reference>
<dbReference type="InterPro" id="IPR036291">
    <property type="entry name" value="NAD(P)-bd_dom_sf"/>
</dbReference>
<dbReference type="RefSeq" id="WP_168486144.1">
    <property type="nucleotide sequence ID" value="NZ_JAAZSQ010000007.1"/>
</dbReference>
<dbReference type="CDD" id="cd12169">
    <property type="entry name" value="PGDH_like_1"/>
    <property type="match status" value="1"/>
</dbReference>
<dbReference type="GO" id="GO:0051287">
    <property type="term" value="F:NAD binding"/>
    <property type="evidence" value="ECO:0007669"/>
    <property type="project" value="InterPro"/>
</dbReference>
<comment type="caution">
    <text evidence="7">The sequence shown here is derived from an EMBL/GenBank/DDBJ whole genome shotgun (WGS) entry which is preliminary data.</text>
</comment>
<dbReference type="GO" id="GO:0016616">
    <property type="term" value="F:oxidoreductase activity, acting on the CH-OH group of donors, NAD or NADP as acceptor"/>
    <property type="evidence" value="ECO:0007669"/>
    <property type="project" value="InterPro"/>
</dbReference>
<keyword evidence="3" id="KW-0520">NAD</keyword>
<evidence type="ECO:0000256" key="1">
    <source>
        <dbReference type="ARBA" id="ARBA00005854"/>
    </source>
</evidence>
<protein>
    <submittedName>
        <fullName evidence="7">D-2-hydroxyacid dehydrogenase family protein</fullName>
    </submittedName>
</protein>
<keyword evidence="2 4" id="KW-0560">Oxidoreductase</keyword>
<dbReference type="SUPFAM" id="SSF52283">
    <property type="entry name" value="Formate/glycerate dehydrogenase catalytic domain-like"/>
    <property type="match status" value="1"/>
</dbReference>
<feature type="domain" description="D-isomer specific 2-hydroxyacid dehydrogenase catalytic" evidence="5">
    <location>
        <begin position="28"/>
        <end position="311"/>
    </location>
</feature>
<dbReference type="PANTHER" id="PTHR42789:SF1">
    <property type="entry name" value="D-ISOMER SPECIFIC 2-HYDROXYACID DEHYDROGENASE FAMILY PROTEIN (AFU_ORTHOLOGUE AFUA_6G10090)"/>
    <property type="match status" value="1"/>
</dbReference>
<dbReference type="Gene3D" id="3.40.50.720">
    <property type="entry name" value="NAD(P)-binding Rossmann-like Domain"/>
    <property type="match status" value="2"/>
</dbReference>
<proteinExistence type="inferred from homology"/>
<accession>A0A7X6K4M8</accession>
<evidence type="ECO:0000313" key="7">
    <source>
        <dbReference type="EMBL" id="NKX54805.1"/>
    </source>
</evidence>
<evidence type="ECO:0000256" key="2">
    <source>
        <dbReference type="ARBA" id="ARBA00023002"/>
    </source>
</evidence>
<evidence type="ECO:0000259" key="6">
    <source>
        <dbReference type="Pfam" id="PF02826"/>
    </source>
</evidence>
<dbReference type="EMBL" id="JAAZSQ010000007">
    <property type="protein sequence ID" value="NKX54805.1"/>
    <property type="molecule type" value="Genomic_DNA"/>
</dbReference>
<dbReference type="AlphaFoldDB" id="A0A7X6K4M8"/>
<evidence type="ECO:0000259" key="5">
    <source>
        <dbReference type="Pfam" id="PF00389"/>
    </source>
</evidence>
<comment type="similarity">
    <text evidence="1 4">Belongs to the D-isomer specific 2-hydroxyacid dehydrogenase family.</text>
</comment>
<evidence type="ECO:0000256" key="3">
    <source>
        <dbReference type="ARBA" id="ARBA00023027"/>
    </source>
</evidence>
<keyword evidence="8" id="KW-1185">Reference proteome</keyword>
<dbReference type="InterPro" id="IPR006140">
    <property type="entry name" value="D-isomer_DH_NAD-bd"/>
</dbReference>
<dbReference type="Pfam" id="PF02826">
    <property type="entry name" value="2-Hacid_dh_C"/>
    <property type="match status" value="1"/>
</dbReference>
<dbReference type="Proteomes" id="UP000544090">
    <property type="component" value="Unassembled WGS sequence"/>
</dbReference>